<gene>
    <name evidence="2" type="ORF">FJZ47_20050</name>
</gene>
<feature type="non-terminal residue" evidence="2">
    <location>
        <position position="205"/>
    </location>
</feature>
<dbReference type="Proteomes" id="UP000712673">
    <property type="component" value="Unassembled WGS sequence"/>
</dbReference>
<dbReference type="AlphaFoldDB" id="A0A937W3N8"/>
<proteinExistence type="predicted"/>
<evidence type="ECO:0000313" key="3">
    <source>
        <dbReference type="Proteomes" id="UP000712673"/>
    </source>
</evidence>
<feature type="region of interest" description="Disordered" evidence="1">
    <location>
        <begin position="1"/>
        <end position="21"/>
    </location>
</feature>
<feature type="compositionally biased region" description="Basic residues" evidence="1">
    <location>
        <begin position="1"/>
        <end position="15"/>
    </location>
</feature>
<reference evidence="2" key="1">
    <citation type="submission" date="2019-03" db="EMBL/GenBank/DDBJ databases">
        <title>Lake Tanganyika Metagenome-Assembled Genomes (MAGs).</title>
        <authorList>
            <person name="Tran P."/>
        </authorList>
    </citation>
    <scope>NUCLEOTIDE SEQUENCE</scope>
    <source>
        <strain evidence="2">K_DeepCast_65m_m2_066</strain>
    </source>
</reference>
<accession>A0A937W3N8</accession>
<organism evidence="2 3">
    <name type="scientific">Tectimicrobiota bacterium</name>
    <dbReference type="NCBI Taxonomy" id="2528274"/>
    <lineage>
        <taxon>Bacteria</taxon>
        <taxon>Pseudomonadati</taxon>
        <taxon>Nitrospinota/Tectimicrobiota group</taxon>
        <taxon>Candidatus Tectimicrobiota</taxon>
    </lineage>
</organism>
<evidence type="ECO:0000313" key="2">
    <source>
        <dbReference type="EMBL" id="MBM3226067.1"/>
    </source>
</evidence>
<protein>
    <recommendedName>
        <fullName evidence="4">Tetratricopeptide repeat protein</fullName>
    </recommendedName>
</protein>
<comment type="caution">
    <text evidence="2">The sequence shown here is derived from an EMBL/GenBank/DDBJ whole genome shotgun (WGS) entry which is preliminary data.</text>
</comment>
<evidence type="ECO:0008006" key="4">
    <source>
        <dbReference type="Google" id="ProtNLM"/>
    </source>
</evidence>
<sequence length="205" mass="22409">MSKRRQAQRPSRRTRQPSGLDVATWRRRIESLLTQDKSREAVEAAKQCLKECPGVEAEELAIQAYTARILSLQAHGMHQEAQALGSIVRERFPAYQSQFALLLQPSGLATGDVEALLTELATAEPARQRELERRLASTLTDPAMVAHTAVLPDAHPLKGMARAVSEMFTAVTSGPLPAGALVALDAIPRQSLFAPWKLLIRALDA</sequence>
<name>A0A937W3N8_UNCTE</name>
<dbReference type="EMBL" id="VGLS01000777">
    <property type="protein sequence ID" value="MBM3226067.1"/>
    <property type="molecule type" value="Genomic_DNA"/>
</dbReference>
<evidence type="ECO:0000256" key="1">
    <source>
        <dbReference type="SAM" id="MobiDB-lite"/>
    </source>
</evidence>